<dbReference type="SMART" id="SM00849">
    <property type="entry name" value="Lactamase_B"/>
    <property type="match status" value="1"/>
</dbReference>
<reference evidence="2 3" key="1">
    <citation type="journal article" date="2016" name="Nat. Commun.">
        <title>Thousands of microbial genomes shed light on interconnected biogeochemical processes in an aquifer system.</title>
        <authorList>
            <person name="Anantharaman K."/>
            <person name="Brown C.T."/>
            <person name="Hug L.A."/>
            <person name="Sharon I."/>
            <person name="Castelle C.J."/>
            <person name="Probst A.J."/>
            <person name="Thomas B.C."/>
            <person name="Singh A."/>
            <person name="Wilkins M.J."/>
            <person name="Karaoz U."/>
            <person name="Brodie E.L."/>
            <person name="Williams K.H."/>
            <person name="Hubbard S.S."/>
            <person name="Banfield J.F."/>
        </authorList>
    </citation>
    <scope>NUCLEOTIDE SEQUENCE [LARGE SCALE GENOMIC DNA]</scope>
</reference>
<dbReference type="Gene3D" id="3.60.15.10">
    <property type="entry name" value="Ribonuclease Z/Hydroxyacylglutathione hydrolase-like"/>
    <property type="match status" value="1"/>
</dbReference>
<dbReference type="Pfam" id="PF00753">
    <property type="entry name" value="Lactamase_B"/>
    <property type="match status" value="1"/>
</dbReference>
<dbReference type="CDD" id="cd07726">
    <property type="entry name" value="ST1585-like_MBL-fold"/>
    <property type="match status" value="1"/>
</dbReference>
<dbReference type="InterPro" id="IPR001279">
    <property type="entry name" value="Metallo-B-lactamas"/>
</dbReference>
<dbReference type="PANTHER" id="PTHR42951:SF22">
    <property type="entry name" value="METALLO BETA-LACTAMASE SUPERFAMILY LIPOPROTEIN"/>
    <property type="match status" value="1"/>
</dbReference>
<sequence length="313" mass="34154">MNQDLGFGITLLELSDRSGKYPISGYLLQAGGKNYVIETGPAGSNGVILDALVDAGLGVFDLDGILVTHIHLDHSGGVGLLAEQCPKAKIYVHPKGAAHLIDPSKLEKSARAVYGDLFEPLFAPIRPVAPERVVLVEEGFTLEVSPGRRLEFINAPGHAFHHYVIWDPLSEGFFTGDAAGMFYPKALETYEVPLCLPASTPVQFDPKAMAETLTRLASFHPKRLYYTHFGMTEQAGAMLTQMLGWMPLYGQDAPEHFRKYRDLDALAQFLYQEIGTKAQALGLPNLRGLAGLKFDCGLNAQGIAAHVEFSERV</sequence>
<accession>A0A1F6G6I9</accession>
<dbReference type="InterPro" id="IPR050855">
    <property type="entry name" value="NDM-1-like"/>
</dbReference>
<gene>
    <name evidence="2" type="ORF">A2527_11400</name>
</gene>
<comment type="caution">
    <text evidence="2">The sequence shown here is derived from an EMBL/GenBank/DDBJ whole genome shotgun (WGS) entry which is preliminary data.</text>
</comment>
<evidence type="ECO:0000259" key="1">
    <source>
        <dbReference type="SMART" id="SM00849"/>
    </source>
</evidence>
<proteinExistence type="predicted"/>
<dbReference type="STRING" id="1817772.A2527_11400"/>
<dbReference type="EMBL" id="MFNE01000046">
    <property type="protein sequence ID" value="OGG93722.1"/>
    <property type="molecule type" value="Genomic_DNA"/>
</dbReference>
<dbReference type="Proteomes" id="UP000178449">
    <property type="component" value="Unassembled WGS sequence"/>
</dbReference>
<evidence type="ECO:0000313" key="3">
    <source>
        <dbReference type="Proteomes" id="UP000178449"/>
    </source>
</evidence>
<name>A0A1F6G6I9_9PROT</name>
<protein>
    <recommendedName>
        <fullName evidence="1">Metallo-beta-lactamase domain-containing protein</fullName>
    </recommendedName>
</protein>
<evidence type="ECO:0000313" key="2">
    <source>
        <dbReference type="EMBL" id="OGG93722.1"/>
    </source>
</evidence>
<organism evidence="2 3">
    <name type="scientific">Candidatus Lambdaproteobacteria bacterium RIFOXYD2_FULL_50_16</name>
    <dbReference type="NCBI Taxonomy" id="1817772"/>
    <lineage>
        <taxon>Bacteria</taxon>
        <taxon>Pseudomonadati</taxon>
        <taxon>Pseudomonadota</taxon>
        <taxon>Candidatus Lambdaproteobacteria</taxon>
    </lineage>
</organism>
<dbReference type="InterPro" id="IPR036866">
    <property type="entry name" value="RibonucZ/Hydroxyglut_hydro"/>
</dbReference>
<dbReference type="PANTHER" id="PTHR42951">
    <property type="entry name" value="METALLO-BETA-LACTAMASE DOMAIN-CONTAINING"/>
    <property type="match status" value="1"/>
</dbReference>
<dbReference type="InterPro" id="IPR037482">
    <property type="entry name" value="ST1585_MBL-fold"/>
</dbReference>
<dbReference type="AlphaFoldDB" id="A0A1F6G6I9"/>
<dbReference type="SUPFAM" id="SSF56281">
    <property type="entry name" value="Metallo-hydrolase/oxidoreductase"/>
    <property type="match status" value="1"/>
</dbReference>
<feature type="domain" description="Metallo-beta-lactamase" evidence="1">
    <location>
        <begin position="22"/>
        <end position="228"/>
    </location>
</feature>